<protein>
    <submittedName>
        <fullName evidence="1">Uncharacterized protein</fullName>
    </submittedName>
</protein>
<accession>A0A084GJQ4</accession>
<dbReference type="Proteomes" id="UP000028549">
    <property type="component" value="Unassembled WGS sequence"/>
</dbReference>
<keyword evidence="2" id="KW-1185">Reference proteome</keyword>
<dbReference type="EMBL" id="JNVC02000019">
    <property type="protein sequence ID" value="KEZ47566.1"/>
    <property type="molecule type" value="Genomic_DNA"/>
</dbReference>
<evidence type="ECO:0000313" key="2">
    <source>
        <dbReference type="Proteomes" id="UP000028549"/>
    </source>
</evidence>
<dbReference type="RefSeq" id="WP_029567122.1">
    <property type="nucleotide sequence ID" value="NZ_CP176757.1"/>
</dbReference>
<reference evidence="1 2" key="1">
    <citation type="journal article" date="2005" name="Int. J. Syst. Evol. Microbiol.">
        <title>Bacillus cibi sp. nov., isolated from jeotgal, a traditional Korean fermented seafood.</title>
        <authorList>
            <person name="Yoon J.H."/>
            <person name="Lee C.H."/>
            <person name="Oh T.K."/>
        </authorList>
    </citation>
    <scope>NUCLEOTIDE SEQUENCE [LARGE SCALE GENOMIC DNA]</scope>
    <source>
        <strain evidence="1 2">DSM 16189</strain>
    </source>
</reference>
<dbReference type="SUPFAM" id="SSF161266">
    <property type="entry name" value="Gam-like"/>
    <property type="match status" value="1"/>
</dbReference>
<dbReference type="STRING" id="246786.GS18_0219470"/>
<name>A0A084GJQ4_METID</name>
<proteinExistence type="predicted"/>
<sequence>MNNSNTFQIPEEMVSRYAALNEKAKKIEEEMAEIKKIFNAYFDHEYGKNSKGEERIGAYKIQRQIRQSESYHPDKTVKILEELNLSDCIILVKQPDKEKIQAALTLGMLSAEEMKDCVIRKCSQAIVVKPLNK</sequence>
<evidence type="ECO:0000313" key="1">
    <source>
        <dbReference type="EMBL" id="KEZ47566.1"/>
    </source>
</evidence>
<dbReference type="OrthoDB" id="2704409at2"/>
<gene>
    <name evidence="1" type="ORF">GS18_0219470</name>
</gene>
<comment type="caution">
    <text evidence="1">The sequence shown here is derived from an EMBL/GenBank/DDBJ whole genome shotgun (WGS) entry which is preliminary data.</text>
</comment>
<organism evidence="1 2">
    <name type="scientific">Metabacillus indicus</name>
    <name type="common">Bacillus indicus</name>
    <dbReference type="NCBI Taxonomy" id="246786"/>
    <lineage>
        <taxon>Bacteria</taxon>
        <taxon>Bacillati</taxon>
        <taxon>Bacillota</taxon>
        <taxon>Bacilli</taxon>
        <taxon>Bacillales</taxon>
        <taxon>Bacillaceae</taxon>
        <taxon>Metabacillus</taxon>
    </lineage>
</organism>
<dbReference type="AlphaFoldDB" id="A0A084GJQ4"/>